<feature type="compositionally biased region" description="Basic and acidic residues" evidence="1">
    <location>
        <begin position="103"/>
        <end position="134"/>
    </location>
</feature>
<feature type="region of interest" description="Disordered" evidence="1">
    <location>
        <begin position="171"/>
        <end position="212"/>
    </location>
</feature>
<organism evidence="2 3">
    <name type="scientific">Danaus chrysippus</name>
    <name type="common">African queen</name>
    <dbReference type="NCBI Taxonomy" id="151541"/>
    <lineage>
        <taxon>Eukaryota</taxon>
        <taxon>Metazoa</taxon>
        <taxon>Ecdysozoa</taxon>
        <taxon>Arthropoda</taxon>
        <taxon>Hexapoda</taxon>
        <taxon>Insecta</taxon>
        <taxon>Pterygota</taxon>
        <taxon>Neoptera</taxon>
        <taxon>Endopterygota</taxon>
        <taxon>Lepidoptera</taxon>
        <taxon>Glossata</taxon>
        <taxon>Ditrysia</taxon>
        <taxon>Papilionoidea</taxon>
        <taxon>Nymphalidae</taxon>
        <taxon>Danainae</taxon>
        <taxon>Danaini</taxon>
        <taxon>Danaina</taxon>
        <taxon>Danaus</taxon>
        <taxon>Anosia</taxon>
    </lineage>
</organism>
<feature type="compositionally biased region" description="Gly residues" evidence="1">
    <location>
        <begin position="72"/>
        <end position="81"/>
    </location>
</feature>
<keyword evidence="3" id="KW-1185">Reference proteome</keyword>
<feature type="compositionally biased region" description="Basic and acidic residues" evidence="1">
    <location>
        <begin position="200"/>
        <end position="212"/>
    </location>
</feature>
<evidence type="ECO:0000313" key="2">
    <source>
        <dbReference type="EMBL" id="CAG9560796.1"/>
    </source>
</evidence>
<evidence type="ECO:0000313" key="3">
    <source>
        <dbReference type="Proteomes" id="UP000789524"/>
    </source>
</evidence>
<feature type="region of interest" description="Disordered" evidence="1">
    <location>
        <begin position="1"/>
        <end position="24"/>
    </location>
</feature>
<dbReference type="AlphaFoldDB" id="A0A8J2VQU9"/>
<reference evidence="2" key="1">
    <citation type="submission" date="2021-09" db="EMBL/GenBank/DDBJ databases">
        <authorList>
            <person name="Martin H S."/>
        </authorList>
    </citation>
    <scope>NUCLEOTIDE SEQUENCE</scope>
</reference>
<evidence type="ECO:0000256" key="1">
    <source>
        <dbReference type="SAM" id="MobiDB-lite"/>
    </source>
</evidence>
<dbReference type="Proteomes" id="UP000789524">
    <property type="component" value="Unassembled WGS sequence"/>
</dbReference>
<feature type="region of interest" description="Disordered" evidence="1">
    <location>
        <begin position="62"/>
        <end position="88"/>
    </location>
</feature>
<feature type="compositionally biased region" description="Low complexity" evidence="1">
    <location>
        <begin position="62"/>
        <end position="71"/>
    </location>
</feature>
<dbReference type="EMBL" id="CAKASE010000045">
    <property type="protein sequence ID" value="CAG9560796.1"/>
    <property type="molecule type" value="Genomic_DNA"/>
</dbReference>
<gene>
    <name evidence="2" type="ORF">DCHRY22_LOCUS2398</name>
</gene>
<protein>
    <submittedName>
        <fullName evidence="2">(African queen) hypothetical protein</fullName>
    </submittedName>
</protein>
<sequence>MLDFEKSDFVTKPTIQVPKPKVPKPDSLAGLVTLEEFMLQKQAEERQQLYSGRVLLGVERGARAAGRAAPGGAQGTAAGEGEGGELQRRLDRIVPDVIYGELAPEHRDRNKPISVPDKDGYETLVYPDERDGRTDSMVSGSSHGPHPAADSNVSSGVSRLRLMFGARRDLVRQESSRSEQYPHLQCPPTFQPETYSLARPPRDAHTRTHARD</sequence>
<dbReference type="OrthoDB" id="74412at2759"/>
<comment type="caution">
    <text evidence="2">The sequence shown here is derived from an EMBL/GenBank/DDBJ whole genome shotgun (WGS) entry which is preliminary data.</text>
</comment>
<feature type="region of interest" description="Disordered" evidence="1">
    <location>
        <begin position="100"/>
        <end position="155"/>
    </location>
</feature>
<name>A0A8J2VQU9_9NEOP</name>
<proteinExistence type="predicted"/>
<accession>A0A8J2VQU9</accession>